<dbReference type="Gene3D" id="3.30.360.10">
    <property type="entry name" value="Dihydrodipicolinate Reductase, domain 2"/>
    <property type="match status" value="1"/>
</dbReference>
<comment type="caution">
    <text evidence="5">The sequence shown here is derived from an EMBL/GenBank/DDBJ whole genome shotgun (WGS) entry which is preliminary data.</text>
</comment>
<protein>
    <submittedName>
        <fullName evidence="5">Adenylyltransferase/cytidyltransferase family protein</fullName>
    </submittedName>
</protein>
<dbReference type="GO" id="GO:0016779">
    <property type="term" value="F:nucleotidyltransferase activity"/>
    <property type="evidence" value="ECO:0007669"/>
    <property type="project" value="UniProtKB-KW"/>
</dbReference>
<dbReference type="SUPFAM" id="SSF52374">
    <property type="entry name" value="Nucleotidylyl transferase"/>
    <property type="match status" value="1"/>
</dbReference>
<evidence type="ECO:0000256" key="1">
    <source>
        <dbReference type="ARBA" id="ARBA00022679"/>
    </source>
</evidence>
<evidence type="ECO:0000256" key="2">
    <source>
        <dbReference type="ARBA" id="ARBA00022695"/>
    </source>
</evidence>
<dbReference type="SUPFAM" id="SSF51735">
    <property type="entry name" value="NAD(P)-binding Rossmann-fold domains"/>
    <property type="match status" value="1"/>
</dbReference>
<accession>A0A9J6QNE4</accession>
<dbReference type="AlphaFoldDB" id="A0A9J6QNE4"/>
<reference evidence="5" key="1">
    <citation type="submission" date="2022-09" db="EMBL/GenBank/DDBJ databases">
        <title>Culturomic study of gut microbiota in children with autism spectrum disorder.</title>
        <authorList>
            <person name="Efimov B.A."/>
            <person name="Chaplin A.V."/>
            <person name="Sokolova S.R."/>
            <person name="Pikina A.P."/>
            <person name="Korzhanova M."/>
            <person name="Belova V."/>
            <person name="Korostin D."/>
        </authorList>
    </citation>
    <scope>NUCLEOTIDE SEQUENCE</scope>
    <source>
        <strain evidence="5">ASD5510</strain>
    </source>
</reference>
<dbReference type="PANTHER" id="PTHR43793">
    <property type="entry name" value="FAD SYNTHASE"/>
    <property type="match status" value="1"/>
</dbReference>
<dbReference type="InterPro" id="IPR050385">
    <property type="entry name" value="Archaeal_FAD_synthase"/>
</dbReference>
<dbReference type="Gene3D" id="3.40.50.620">
    <property type="entry name" value="HUPs"/>
    <property type="match status" value="1"/>
</dbReference>
<keyword evidence="2 5" id="KW-0548">Nucleotidyltransferase</keyword>
<feature type="domain" description="Cytidyltransferase-like" evidence="4">
    <location>
        <begin position="5"/>
        <end position="125"/>
    </location>
</feature>
<dbReference type="Pfam" id="PF01467">
    <property type="entry name" value="CTP_transf_like"/>
    <property type="match status" value="1"/>
</dbReference>
<proteinExistence type="predicted"/>
<evidence type="ECO:0000313" key="6">
    <source>
        <dbReference type="Proteomes" id="UP001065549"/>
    </source>
</evidence>
<dbReference type="PANTHER" id="PTHR43793:SF1">
    <property type="entry name" value="FAD SYNTHASE"/>
    <property type="match status" value="1"/>
</dbReference>
<dbReference type="InterPro" id="IPR004821">
    <property type="entry name" value="Cyt_trans-like"/>
</dbReference>
<feature type="domain" description="Gfo/Idh/MocA-like oxidoreductase N-terminal" evidence="3">
    <location>
        <begin position="154"/>
        <end position="244"/>
    </location>
</feature>
<name>A0A9J6QNE4_9FIRM</name>
<evidence type="ECO:0000259" key="4">
    <source>
        <dbReference type="Pfam" id="PF01467"/>
    </source>
</evidence>
<dbReference type="Pfam" id="PF01408">
    <property type="entry name" value="GFO_IDH_MocA"/>
    <property type="match status" value="1"/>
</dbReference>
<organism evidence="5 6">
    <name type="scientific">Hominibacterium faecale</name>
    <dbReference type="NCBI Taxonomy" id="2839743"/>
    <lineage>
        <taxon>Bacteria</taxon>
        <taxon>Bacillati</taxon>
        <taxon>Bacillota</taxon>
        <taxon>Clostridia</taxon>
        <taxon>Peptostreptococcales</taxon>
        <taxon>Anaerovoracaceae</taxon>
        <taxon>Hominibacterium</taxon>
    </lineage>
</organism>
<dbReference type="Gene3D" id="3.40.50.720">
    <property type="entry name" value="NAD(P)-binding Rossmann-like Domain"/>
    <property type="match status" value="1"/>
</dbReference>
<gene>
    <name evidence="5" type="ORF">OBO34_10015</name>
</gene>
<keyword evidence="6" id="KW-1185">Reference proteome</keyword>
<dbReference type="RefSeq" id="WP_227754826.1">
    <property type="nucleotide sequence ID" value="NZ_JAOSHN010000004.1"/>
</dbReference>
<dbReference type="Proteomes" id="UP001065549">
    <property type="component" value="Unassembled WGS sequence"/>
</dbReference>
<keyword evidence="1" id="KW-0808">Transferase</keyword>
<dbReference type="InterPro" id="IPR014729">
    <property type="entry name" value="Rossmann-like_a/b/a_fold"/>
</dbReference>
<dbReference type="NCBIfam" id="TIGR00125">
    <property type="entry name" value="cyt_tran_rel"/>
    <property type="match status" value="1"/>
</dbReference>
<evidence type="ECO:0000313" key="5">
    <source>
        <dbReference type="EMBL" id="MCU7378689.1"/>
    </source>
</evidence>
<evidence type="ECO:0000259" key="3">
    <source>
        <dbReference type="Pfam" id="PF01408"/>
    </source>
</evidence>
<dbReference type="GO" id="GO:0000166">
    <property type="term" value="F:nucleotide binding"/>
    <property type="evidence" value="ECO:0007669"/>
    <property type="project" value="InterPro"/>
</dbReference>
<dbReference type="EMBL" id="JAOSHN010000004">
    <property type="protein sequence ID" value="MCU7378689.1"/>
    <property type="molecule type" value="Genomic_DNA"/>
</dbReference>
<sequence length="433" mass="49771">MRKVITYGTFDLFHQGHYNILKRAKEQGDYLIVGVTSESYDIERGKLSVQDSLTQRIENVKNTGFVDEIIIEEYLGQKIRDIIKYDIDVLVIGDDWRGRFDHLKQYCEVVYLERTKNISSTQIREQSSNNFKIGIITDDVNDNGVIDEAKYVSGLHVENVLVEDETVGRKFCEKYPVDRYHMDFQEFKDGLDIVIVSTSLDKRADYVKKALEAGKHVIAVAPITMNKQEIKELLDLAKSKGLALIESITTVYLRAFTQLLWMVQGDIVGKVHSVNCSLSSSSFRNKDTYLDMENLGVTMIVKFLGTEFDNIIKKVAKDDSGKIKYANIFFTKDNAVGNIEIGTDIELEDEMVIVGDNATVVVKDDWWNTGYFELKDYKEKFVKKYSYNFEGTGFRYILQELLIMLRNNRSECTRLFPEESLAIVDIINKIDNI</sequence>
<dbReference type="InterPro" id="IPR000683">
    <property type="entry name" value="Gfo/Idh/MocA-like_OxRdtase_N"/>
</dbReference>
<dbReference type="InterPro" id="IPR036291">
    <property type="entry name" value="NAD(P)-bd_dom_sf"/>
</dbReference>